<protein>
    <submittedName>
        <fullName evidence="2">Uncharacterized protein</fullName>
    </submittedName>
</protein>
<dbReference type="EMBL" id="KV016463">
    <property type="protein sequence ID" value="KZV19609.1"/>
    <property type="molecule type" value="Genomic_DNA"/>
</dbReference>
<accession>A0A2Z7AK56</accession>
<organism evidence="2 3">
    <name type="scientific">Dorcoceras hygrometricum</name>
    <dbReference type="NCBI Taxonomy" id="472368"/>
    <lineage>
        <taxon>Eukaryota</taxon>
        <taxon>Viridiplantae</taxon>
        <taxon>Streptophyta</taxon>
        <taxon>Embryophyta</taxon>
        <taxon>Tracheophyta</taxon>
        <taxon>Spermatophyta</taxon>
        <taxon>Magnoliopsida</taxon>
        <taxon>eudicotyledons</taxon>
        <taxon>Gunneridae</taxon>
        <taxon>Pentapetalae</taxon>
        <taxon>asterids</taxon>
        <taxon>lamiids</taxon>
        <taxon>Lamiales</taxon>
        <taxon>Gesneriaceae</taxon>
        <taxon>Didymocarpoideae</taxon>
        <taxon>Trichosporeae</taxon>
        <taxon>Loxocarpinae</taxon>
        <taxon>Dorcoceras</taxon>
    </lineage>
</organism>
<keyword evidence="3" id="KW-1185">Reference proteome</keyword>
<sequence length="53" mass="5920">MAQFRANGYPEEEHPAPFLDAKKALRDMPEDDEEAAEEEEEEADATSPSSPKL</sequence>
<dbReference type="AlphaFoldDB" id="A0A2Z7AK56"/>
<proteinExistence type="predicted"/>
<feature type="region of interest" description="Disordered" evidence="1">
    <location>
        <begin position="1"/>
        <end position="53"/>
    </location>
</feature>
<dbReference type="Proteomes" id="UP000250235">
    <property type="component" value="Unassembled WGS sequence"/>
</dbReference>
<reference evidence="2 3" key="1">
    <citation type="journal article" date="2015" name="Proc. Natl. Acad. Sci. U.S.A.">
        <title>The resurrection genome of Boea hygrometrica: A blueprint for survival of dehydration.</title>
        <authorList>
            <person name="Xiao L."/>
            <person name="Yang G."/>
            <person name="Zhang L."/>
            <person name="Yang X."/>
            <person name="Zhao S."/>
            <person name="Ji Z."/>
            <person name="Zhou Q."/>
            <person name="Hu M."/>
            <person name="Wang Y."/>
            <person name="Chen M."/>
            <person name="Xu Y."/>
            <person name="Jin H."/>
            <person name="Xiao X."/>
            <person name="Hu G."/>
            <person name="Bao F."/>
            <person name="Hu Y."/>
            <person name="Wan P."/>
            <person name="Li L."/>
            <person name="Deng X."/>
            <person name="Kuang T."/>
            <person name="Xiang C."/>
            <person name="Zhu J.K."/>
            <person name="Oliver M.J."/>
            <person name="He Y."/>
        </authorList>
    </citation>
    <scope>NUCLEOTIDE SEQUENCE [LARGE SCALE GENOMIC DNA]</scope>
    <source>
        <strain evidence="3">cv. XS01</strain>
    </source>
</reference>
<feature type="compositionally biased region" description="Basic and acidic residues" evidence="1">
    <location>
        <begin position="11"/>
        <end position="28"/>
    </location>
</feature>
<gene>
    <name evidence="2" type="ORF">F511_10512</name>
</gene>
<evidence type="ECO:0000313" key="3">
    <source>
        <dbReference type="Proteomes" id="UP000250235"/>
    </source>
</evidence>
<evidence type="ECO:0000313" key="2">
    <source>
        <dbReference type="EMBL" id="KZV19609.1"/>
    </source>
</evidence>
<name>A0A2Z7AK56_9LAMI</name>
<evidence type="ECO:0000256" key="1">
    <source>
        <dbReference type="SAM" id="MobiDB-lite"/>
    </source>
</evidence>
<feature type="compositionally biased region" description="Acidic residues" evidence="1">
    <location>
        <begin position="29"/>
        <end position="44"/>
    </location>
</feature>